<accession>A0A2M4DF22</accession>
<reference evidence="1" key="1">
    <citation type="submission" date="2018-01" db="EMBL/GenBank/DDBJ databases">
        <title>An insight into the sialome of Amazonian anophelines.</title>
        <authorList>
            <person name="Ribeiro J.M."/>
            <person name="Scarpassa V."/>
            <person name="Calvo E."/>
        </authorList>
    </citation>
    <scope>NUCLEOTIDE SEQUENCE</scope>
</reference>
<sequence>MLGTLLWPFLSHSIRAYDYTSFRFSGSRFVFNQNCTVHGVRWWKMKTRIRHMITIYLRKVEKEQTLIHENHLSHERRLTKVSRDYRRLSVFFYTNYK</sequence>
<proteinExistence type="predicted"/>
<name>A0A2M4DF22_ANODA</name>
<organism evidence="1">
    <name type="scientific">Anopheles darlingi</name>
    <name type="common">Mosquito</name>
    <dbReference type="NCBI Taxonomy" id="43151"/>
    <lineage>
        <taxon>Eukaryota</taxon>
        <taxon>Metazoa</taxon>
        <taxon>Ecdysozoa</taxon>
        <taxon>Arthropoda</taxon>
        <taxon>Hexapoda</taxon>
        <taxon>Insecta</taxon>
        <taxon>Pterygota</taxon>
        <taxon>Neoptera</taxon>
        <taxon>Endopterygota</taxon>
        <taxon>Diptera</taxon>
        <taxon>Nematocera</taxon>
        <taxon>Culicoidea</taxon>
        <taxon>Culicidae</taxon>
        <taxon>Anophelinae</taxon>
        <taxon>Anopheles</taxon>
    </lineage>
</organism>
<protein>
    <submittedName>
        <fullName evidence="1">Putative secreted protein</fullName>
    </submittedName>
</protein>
<dbReference type="AlphaFoldDB" id="A0A2M4DF22"/>
<evidence type="ECO:0000313" key="1">
    <source>
        <dbReference type="EMBL" id="MBW76187.1"/>
    </source>
</evidence>
<dbReference type="EMBL" id="GGFL01012009">
    <property type="protein sequence ID" value="MBW76187.1"/>
    <property type="molecule type" value="Transcribed_RNA"/>
</dbReference>